<evidence type="ECO:0000256" key="5">
    <source>
        <dbReference type="ARBA" id="ARBA00038437"/>
    </source>
</evidence>
<feature type="compositionally biased region" description="Basic and acidic residues" evidence="8">
    <location>
        <begin position="447"/>
        <end position="464"/>
    </location>
</feature>
<dbReference type="Gene3D" id="3.40.50.300">
    <property type="entry name" value="P-loop containing nucleotide triphosphate hydrolases"/>
    <property type="match status" value="2"/>
</dbReference>
<dbReference type="GO" id="GO:0004386">
    <property type="term" value="F:helicase activity"/>
    <property type="evidence" value="ECO:0007669"/>
    <property type="project" value="UniProtKB-KW"/>
</dbReference>
<keyword evidence="1 7" id="KW-0547">Nucleotide-binding</keyword>
<evidence type="ECO:0000256" key="3">
    <source>
        <dbReference type="ARBA" id="ARBA00022806"/>
    </source>
</evidence>
<dbReference type="InterPro" id="IPR000629">
    <property type="entry name" value="RNA-helicase_DEAD-box_CS"/>
</dbReference>
<feature type="compositionally biased region" description="Basic residues" evidence="8">
    <location>
        <begin position="437"/>
        <end position="446"/>
    </location>
</feature>
<dbReference type="PANTHER" id="PTHR47959:SF10">
    <property type="entry name" value="ATP-DEPENDENT RNA HELICASE RHLB"/>
    <property type="match status" value="1"/>
</dbReference>
<dbReference type="PROSITE" id="PS51192">
    <property type="entry name" value="HELICASE_ATP_BIND_1"/>
    <property type="match status" value="1"/>
</dbReference>
<comment type="similarity">
    <text evidence="5 7">Belongs to the DEAD box helicase family.</text>
</comment>
<feature type="short sequence motif" description="Q motif" evidence="6">
    <location>
        <begin position="5"/>
        <end position="33"/>
    </location>
</feature>
<evidence type="ECO:0000256" key="1">
    <source>
        <dbReference type="ARBA" id="ARBA00022741"/>
    </source>
</evidence>
<feature type="domain" description="DEAD-box RNA helicase Q" evidence="11">
    <location>
        <begin position="5"/>
        <end position="33"/>
    </location>
</feature>
<keyword evidence="3 7" id="KW-0347">Helicase</keyword>
<dbReference type="SUPFAM" id="SSF52540">
    <property type="entry name" value="P-loop containing nucleoside triphosphate hydrolases"/>
    <property type="match status" value="2"/>
</dbReference>
<accession>A0ABS1KR67</accession>
<dbReference type="InterPro" id="IPR011545">
    <property type="entry name" value="DEAD/DEAH_box_helicase_dom"/>
</dbReference>
<evidence type="ECO:0000259" key="10">
    <source>
        <dbReference type="PROSITE" id="PS51194"/>
    </source>
</evidence>
<keyword evidence="2 7" id="KW-0378">Hydrolase</keyword>
<evidence type="ECO:0000256" key="7">
    <source>
        <dbReference type="RuleBase" id="RU000492"/>
    </source>
</evidence>
<proteinExistence type="inferred from homology"/>
<dbReference type="InterPro" id="IPR027417">
    <property type="entry name" value="P-loop_NTPase"/>
</dbReference>
<reference evidence="12 13" key="1">
    <citation type="submission" date="2021-01" db="EMBL/GenBank/DDBJ databases">
        <title>Chryseolinea sp. Jin1 Genome sequencing and assembly.</title>
        <authorList>
            <person name="Kim I."/>
        </authorList>
    </citation>
    <scope>NUCLEOTIDE SEQUENCE [LARGE SCALE GENOMIC DNA]</scope>
    <source>
        <strain evidence="12 13">Jin1</strain>
    </source>
</reference>
<evidence type="ECO:0000259" key="11">
    <source>
        <dbReference type="PROSITE" id="PS51195"/>
    </source>
</evidence>
<sequence>MSTVTSFESFNLNKQLLNGVADLGFSTPTEIQQKGIPLILGGQEVIGIAQTGTGKTAAYLLPVLMKVKYAQGDEPRAVILAPTKELTIQIAEHAKLLAKYTDLRILPIYGGIGPKTQIEEIRQGIDIIISTPGRFLELYMKGEMPVKQIKFLVLDEADRMMDMGFMHQLRKVLEVVPRKRQNLLFSATFSDRVEMLSAEFLEFPVKVEVTPQATTAKQVEQELYHLPNMRTKINFLEHLLQDQDVFNRVMIFTRTKEVADNVYSFIDRYKLGPVKVIHSNKGQNSRINAVNEFKEGKLRVLVSTDVTARGIDVEKVSHVINFDVPPLHEDYVHRIGRTGRAFQDGKAITFVTKSEIYHIDKIEKLIREKIPVKQLPEGLEITKTPYDEAQAMALDIDWQRRKENPEFKGAFHEKKAARQAKIDAQKEKEKKAAQKAALKKSPVKKRTLLENKKAENDKKKAAEKRGKKSR</sequence>
<dbReference type="Pfam" id="PF00271">
    <property type="entry name" value="Helicase_C"/>
    <property type="match status" value="1"/>
</dbReference>
<dbReference type="InterPro" id="IPR014014">
    <property type="entry name" value="RNA_helicase_DEAD_Q_motif"/>
</dbReference>
<dbReference type="InterPro" id="IPR044742">
    <property type="entry name" value="DEAD/DEAH_RhlB"/>
</dbReference>
<dbReference type="InterPro" id="IPR001650">
    <property type="entry name" value="Helicase_C-like"/>
</dbReference>
<dbReference type="PROSITE" id="PS51194">
    <property type="entry name" value="HELICASE_CTER"/>
    <property type="match status" value="1"/>
</dbReference>
<comment type="caution">
    <text evidence="12">The sequence shown here is derived from an EMBL/GenBank/DDBJ whole genome shotgun (WGS) entry which is preliminary data.</text>
</comment>
<dbReference type="PROSITE" id="PS51195">
    <property type="entry name" value="Q_MOTIF"/>
    <property type="match status" value="1"/>
</dbReference>
<dbReference type="InterPro" id="IPR014001">
    <property type="entry name" value="Helicase_ATP-bd"/>
</dbReference>
<feature type="domain" description="Helicase C-terminal" evidence="10">
    <location>
        <begin position="218"/>
        <end position="383"/>
    </location>
</feature>
<dbReference type="CDD" id="cd00268">
    <property type="entry name" value="DEADc"/>
    <property type="match status" value="1"/>
</dbReference>
<gene>
    <name evidence="12" type="ORF">JI741_11925</name>
</gene>
<dbReference type="PROSITE" id="PS00039">
    <property type="entry name" value="DEAD_ATP_HELICASE"/>
    <property type="match status" value="1"/>
</dbReference>
<dbReference type="SMART" id="SM00490">
    <property type="entry name" value="HELICc"/>
    <property type="match status" value="1"/>
</dbReference>
<dbReference type="Proteomes" id="UP000613030">
    <property type="component" value="Unassembled WGS sequence"/>
</dbReference>
<dbReference type="CDD" id="cd18787">
    <property type="entry name" value="SF2_C_DEAD"/>
    <property type="match status" value="1"/>
</dbReference>
<dbReference type="PANTHER" id="PTHR47959">
    <property type="entry name" value="ATP-DEPENDENT RNA HELICASE RHLE-RELATED"/>
    <property type="match status" value="1"/>
</dbReference>
<dbReference type="RefSeq" id="WP_202009569.1">
    <property type="nucleotide sequence ID" value="NZ_JAERRB010000003.1"/>
</dbReference>
<dbReference type="EMBL" id="JAERRB010000003">
    <property type="protein sequence ID" value="MBL0741931.1"/>
    <property type="molecule type" value="Genomic_DNA"/>
</dbReference>
<feature type="domain" description="Helicase ATP-binding" evidence="9">
    <location>
        <begin position="36"/>
        <end position="207"/>
    </location>
</feature>
<dbReference type="SMART" id="SM00487">
    <property type="entry name" value="DEXDc"/>
    <property type="match status" value="1"/>
</dbReference>
<evidence type="ECO:0000256" key="8">
    <source>
        <dbReference type="SAM" id="MobiDB-lite"/>
    </source>
</evidence>
<dbReference type="InterPro" id="IPR050079">
    <property type="entry name" value="DEAD_box_RNA_helicase"/>
</dbReference>
<dbReference type="Pfam" id="PF00270">
    <property type="entry name" value="DEAD"/>
    <property type="match status" value="1"/>
</dbReference>
<organism evidence="12 13">
    <name type="scientific">Chryseolinea lacunae</name>
    <dbReference type="NCBI Taxonomy" id="2801331"/>
    <lineage>
        <taxon>Bacteria</taxon>
        <taxon>Pseudomonadati</taxon>
        <taxon>Bacteroidota</taxon>
        <taxon>Cytophagia</taxon>
        <taxon>Cytophagales</taxon>
        <taxon>Fulvivirgaceae</taxon>
        <taxon>Chryseolinea</taxon>
    </lineage>
</organism>
<evidence type="ECO:0000256" key="2">
    <source>
        <dbReference type="ARBA" id="ARBA00022801"/>
    </source>
</evidence>
<evidence type="ECO:0000259" key="9">
    <source>
        <dbReference type="PROSITE" id="PS51192"/>
    </source>
</evidence>
<evidence type="ECO:0000313" key="12">
    <source>
        <dbReference type="EMBL" id="MBL0741931.1"/>
    </source>
</evidence>
<keyword evidence="4 7" id="KW-0067">ATP-binding</keyword>
<name>A0ABS1KR67_9BACT</name>
<protein>
    <submittedName>
        <fullName evidence="12">DEAD/DEAH box helicase</fullName>
    </submittedName>
</protein>
<evidence type="ECO:0000256" key="4">
    <source>
        <dbReference type="ARBA" id="ARBA00022840"/>
    </source>
</evidence>
<evidence type="ECO:0000256" key="6">
    <source>
        <dbReference type="PROSITE-ProRule" id="PRU00552"/>
    </source>
</evidence>
<feature type="compositionally biased region" description="Basic and acidic residues" evidence="8">
    <location>
        <begin position="411"/>
        <end position="432"/>
    </location>
</feature>
<keyword evidence="13" id="KW-1185">Reference proteome</keyword>
<feature type="region of interest" description="Disordered" evidence="8">
    <location>
        <begin position="411"/>
        <end position="470"/>
    </location>
</feature>
<evidence type="ECO:0000313" key="13">
    <source>
        <dbReference type="Proteomes" id="UP000613030"/>
    </source>
</evidence>